<organism evidence="2 3">
    <name type="scientific">Candidatus Malacoplasma girerdii</name>
    <dbReference type="NCBI Taxonomy" id="1318617"/>
    <lineage>
        <taxon>Bacteria</taxon>
        <taxon>Bacillati</taxon>
        <taxon>Mycoplasmatota</taxon>
        <taxon>Mycoplasmoidales</taxon>
        <taxon>Mycoplasmoidaceae</taxon>
        <taxon>Malacoplasma</taxon>
    </lineage>
</organism>
<evidence type="ECO:0000313" key="3">
    <source>
        <dbReference type="Proteomes" id="UP000030066"/>
    </source>
</evidence>
<dbReference type="HOGENOM" id="CLU_656706_0_0_14"/>
<keyword evidence="1" id="KW-0812">Transmembrane</keyword>
<dbReference type="eggNOG" id="COG3209">
    <property type="taxonomic scope" value="Bacteria"/>
</dbReference>
<dbReference type="SUPFAM" id="SSF52058">
    <property type="entry name" value="L domain-like"/>
    <property type="match status" value="2"/>
</dbReference>
<dbReference type="InterPro" id="IPR026906">
    <property type="entry name" value="LRR_5"/>
</dbReference>
<keyword evidence="1" id="KW-0472">Membrane</keyword>
<dbReference type="PANTHER" id="PTHR45661:SF3">
    <property type="entry name" value="IG-LIKE DOMAIN-CONTAINING PROTEIN"/>
    <property type="match status" value="1"/>
</dbReference>
<accession>A0A097SSY4</accession>
<reference evidence="2 3" key="1">
    <citation type="journal article" date="2014" name="PLoS ONE">
        <title>An emerging Mycoplasma associated with trichomoniasis, vaginal infection and disease.</title>
        <authorList>
            <consortium name="Vaginal Microbiome Consortium"/>
            <person name="Fettweis J.M."/>
            <person name="Serrano M.G."/>
            <person name="Huang B."/>
            <person name="Brooks J.P."/>
            <person name="Glascock A.L."/>
            <person name="Sheth N.U."/>
            <person name="Strauss J.F.III."/>
            <person name="Jefferson K.K."/>
            <person name="Buck G.A."/>
        </authorList>
    </citation>
    <scope>NUCLEOTIDE SEQUENCE [LARGE SCALE GENOMIC DNA]</scope>
    <source>
        <strain evidence="2 3">VCU_M1</strain>
    </source>
</reference>
<evidence type="ECO:0000313" key="2">
    <source>
        <dbReference type="EMBL" id="AIV03703.1"/>
    </source>
</evidence>
<proteinExistence type="predicted"/>
<evidence type="ECO:0000256" key="1">
    <source>
        <dbReference type="SAM" id="Phobius"/>
    </source>
</evidence>
<dbReference type="AlphaFoldDB" id="A0A097SSY4"/>
<dbReference type="PANTHER" id="PTHR45661">
    <property type="entry name" value="SURFACE ANTIGEN"/>
    <property type="match status" value="1"/>
</dbReference>
<dbReference type="EMBL" id="CP007711">
    <property type="protein sequence ID" value="AIV03703.1"/>
    <property type="molecule type" value="Genomic_DNA"/>
</dbReference>
<dbReference type="InterPro" id="IPR053139">
    <property type="entry name" value="Surface_bspA-like"/>
</dbReference>
<dbReference type="Proteomes" id="UP000030066">
    <property type="component" value="Chromosome"/>
</dbReference>
<keyword evidence="1" id="KW-1133">Transmembrane helix</keyword>
<gene>
    <name evidence="2" type="ORF">MGM1_3310</name>
</gene>
<dbReference type="NCBIfam" id="NF038275">
    <property type="entry name" value="Myrrnad"/>
    <property type="match status" value="1"/>
</dbReference>
<dbReference type="KEGG" id="mgj:MGM1_3310"/>
<protein>
    <submittedName>
        <fullName evidence="2">BspA-like protein</fullName>
    </submittedName>
</protein>
<dbReference type="InterPro" id="IPR032675">
    <property type="entry name" value="LRR_dom_sf"/>
</dbReference>
<dbReference type="NCBIfam" id="NF033158">
    <property type="entry name" value="Myrrcad"/>
    <property type="match status" value="1"/>
</dbReference>
<feature type="transmembrane region" description="Helical" evidence="1">
    <location>
        <begin position="360"/>
        <end position="382"/>
    </location>
</feature>
<dbReference type="STRING" id="1318617.MGM1_3310"/>
<name>A0A097SSY4_9BACT</name>
<dbReference type="Gene3D" id="3.80.10.10">
    <property type="entry name" value="Ribonuclease Inhibitor"/>
    <property type="match status" value="1"/>
</dbReference>
<dbReference type="Pfam" id="PF13306">
    <property type="entry name" value="LRR_5"/>
    <property type="match status" value="3"/>
</dbReference>
<sequence>MWFYLIHTHTHSSLVVESKTTNDINWSIDDNGNIKPSDRSKVSGAIEIPAKVNVGTVDKPVTGIARFAFWNCTSLTSVTFAEGSQLTSIGDNAFNGCSALTSITIPSNVTSIGERAFSDCSSLTSITIPSGLTQIGPKAFDNCVKLTAVNFTDDSKLNNIGDEAFDGCASLTSINIPNSVTSIGDYAFVSCPLTNIKFTDNDTYKRVSTKSKDGKEIGVYIINKNGDLSNNTVTGCLAYGKIDIKLPDGKTNISDYAFSGCSSLTNVTIPNSVTNIGESAFEDCDKLTDVYLSWDENQIKKLQIDDYVFDSTTKKITINFHIPKGMKELYIAKTKGWFDGSVVPNWIEDNSPAPSSNSNLPLILGLIFGSIILIGIGSYLGYRYYKHRKNSKK</sequence>
<keyword evidence="3" id="KW-1185">Reference proteome</keyword>